<name>T1HM12_RHOPR</name>
<dbReference type="eggNOG" id="KOG1204">
    <property type="taxonomic scope" value="Eukaryota"/>
</dbReference>
<keyword evidence="2" id="KW-0963">Cytoplasm</keyword>
<dbReference type="STRING" id="13249.T1HM12"/>
<dbReference type="PANTHER" id="PTHR44085">
    <property type="entry name" value="SEPIAPTERIN REDUCTASE"/>
    <property type="match status" value="1"/>
</dbReference>
<dbReference type="GO" id="GO:0006729">
    <property type="term" value="P:tetrahydrobiopterin biosynthetic process"/>
    <property type="evidence" value="ECO:0007669"/>
    <property type="project" value="TreeGrafter"/>
</dbReference>
<proteinExistence type="predicted"/>
<evidence type="ECO:0000313" key="6">
    <source>
        <dbReference type="Proteomes" id="UP000015103"/>
    </source>
</evidence>
<evidence type="ECO:0000256" key="2">
    <source>
        <dbReference type="ARBA" id="ARBA00022490"/>
    </source>
</evidence>
<dbReference type="AlphaFoldDB" id="T1HM12"/>
<dbReference type="VEuPathDB" id="VectorBase:RPRC005086"/>
<evidence type="ECO:0000313" key="5">
    <source>
        <dbReference type="EnsemblMetazoa" id="RPRC005086-PA"/>
    </source>
</evidence>
<dbReference type="OMA" id="FKGWTLY"/>
<dbReference type="InParanoid" id="T1HM12"/>
<keyword evidence="3" id="KW-0521">NADP</keyword>
<evidence type="ECO:0000256" key="4">
    <source>
        <dbReference type="ARBA" id="ARBA00023002"/>
    </source>
</evidence>
<accession>T1HM12</accession>
<dbReference type="GO" id="GO:0004757">
    <property type="term" value="F:sepiapterin reductase (NADP+) activity"/>
    <property type="evidence" value="ECO:0007669"/>
    <property type="project" value="TreeGrafter"/>
</dbReference>
<organism evidence="5 6">
    <name type="scientific">Rhodnius prolixus</name>
    <name type="common">Triatomid bug</name>
    <dbReference type="NCBI Taxonomy" id="13249"/>
    <lineage>
        <taxon>Eukaryota</taxon>
        <taxon>Metazoa</taxon>
        <taxon>Ecdysozoa</taxon>
        <taxon>Arthropoda</taxon>
        <taxon>Hexapoda</taxon>
        <taxon>Insecta</taxon>
        <taxon>Pterygota</taxon>
        <taxon>Neoptera</taxon>
        <taxon>Paraneoptera</taxon>
        <taxon>Hemiptera</taxon>
        <taxon>Heteroptera</taxon>
        <taxon>Panheteroptera</taxon>
        <taxon>Cimicomorpha</taxon>
        <taxon>Reduviidae</taxon>
        <taxon>Triatominae</taxon>
        <taxon>Rhodnius</taxon>
    </lineage>
</organism>
<dbReference type="GO" id="GO:0005737">
    <property type="term" value="C:cytoplasm"/>
    <property type="evidence" value="ECO:0007669"/>
    <property type="project" value="UniProtKB-SubCell"/>
</dbReference>
<dbReference type="Pfam" id="PF00106">
    <property type="entry name" value="adh_short"/>
    <property type="match status" value="1"/>
</dbReference>
<dbReference type="Proteomes" id="UP000015103">
    <property type="component" value="Unassembled WGS sequence"/>
</dbReference>
<evidence type="ECO:0000256" key="3">
    <source>
        <dbReference type="ARBA" id="ARBA00022857"/>
    </source>
</evidence>
<reference evidence="5" key="1">
    <citation type="submission" date="2015-05" db="UniProtKB">
        <authorList>
            <consortium name="EnsemblMetazoa"/>
        </authorList>
    </citation>
    <scope>IDENTIFICATION</scope>
</reference>
<dbReference type="PRINTS" id="PR00081">
    <property type="entry name" value="GDHRDH"/>
</dbReference>
<sequence length="256" mass="28666">MTKLAGKKAFCVITGASKGIGKKIATEFSKLFDSQSEIRLIARSLIDLKETSNTINSINQKISTQCIEYDLSDPKFDSFKEFVTPKQGSQFDINILVHNAGTEGNSKWANEMSDLEEWQQYMTINVYSMSILTAAFLQVNTAGHRLIVNITSLAAVQPFKSFGYYCVGKTAREMYLRTLAEENKDLDILNYSPGPVGTDMVDRIIKGIKDEDVKNSFIEMRDSKTLVKVEDTVAKLIDVLGNSKYTSGGRVDYFDR</sequence>
<dbReference type="InterPro" id="IPR002347">
    <property type="entry name" value="SDR_fam"/>
</dbReference>
<dbReference type="PANTHER" id="PTHR44085:SF2">
    <property type="entry name" value="SEPIAPTERIN REDUCTASE"/>
    <property type="match status" value="1"/>
</dbReference>
<dbReference type="EnsemblMetazoa" id="RPRC005086-RA">
    <property type="protein sequence ID" value="RPRC005086-PA"/>
    <property type="gene ID" value="RPRC005086"/>
</dbReference>
<comment type="subcellular location">
    <subcellularLocation>
        <location evidence="1">Cytoplasm</location>
    </subcellularLocation>
</comment>
<protein>
    <submittedName>
        <fullName evidence="5">Uncharacterized protein</fullName>
    </submittedName>
</protein>
<dbReference type="SUPFAM" id="SSF51735">
    <property type="entry name" value="NAD(P)-binding Rossmann-fold domains"/>
    <property type="match status" value="1"/>
</dbReference>
<dbReference type="InterPro" id="IPR036291">
    <property type="entry name" value="NAD(P)-bd_dom_sf"/>
</dbReference>
<dbReference type="Gene3D" id="3.40.50.720">
    <property type="entry name" value="NAD(P)-binding Rossmann-like Domain"/>
    <property type="match status" value="1"/>
</dbReference>
<keyword evidence="4" id="KW-0560">Oxidoreductase</keyword>
<dbReference type="EMBL" id="ACPB03012525">
    <property type="status" value="NOT_ANNOTATED_CDS"/>
    <property type="molecule type" value="Genomic_DNA"/>
</dbReference>
<evidence type="ECO:0000256" key="1">
    <source>
        <dbReference type="ARBA" id="ARBA00004496"/>
    </source>
</evidence>
<dbReference type="InterPro" id="IPR051721">
    <property type="entry name" value="Biopterin_syn/organic_redct"/>
</dbReference>
<keyword evidence="6" id="KW-1185">Reference proteome</keyword>
<dbReference type="HOGENOM" id="CLU_010194_2_11_1"/>
<dbReference type="FunCoup" id="T1HM12">
    <property type="interactions" value="158"/>
</dbReference>